<organism evidence="2 4">
    <name type="scientific">Dracunculus medinensis</name>
    <name type="common">Guinea worm</name>
    <dbReference type="NCBI Taxonomy" id="318479"/>
    <lineage>
        <taxon>Eukaryota</taxon>
        <taxon>Metazoa</taxon>
        <taxon>Ecdysozoa</taxon>
        <taxon>Nematoda</taxon>
        <taxon>Chromadorea</taxon>
        <taxon>Rhabditida</taxon>
        <taxon>Spirurina</taxon>
        <taxon>Dracunculoidea</taxon>
        <taxon>Dracunculidae</taxon>
        <taxon>Dracunculus</taxon>
    </lineage>
</organism>
<protein>
    <submittedName>
        <fullName evidence="4">Protein kinase domain-containing protein</fullName>
    </submittedName>
</protein>
<reference evidence="1 3" key="2">
    <citation type="submission" date="2018-11" db="EMBL/GenBank/DDBJ databases">
        <authorList>
            <consortium name="Pathogen Informatics"/>
        </authorList>
    </citation>
    <scope>NUCLEOTIDE SEQUENCE [LARGE SCALE GENOMIC DNA]</scope>
</reference>
<dbReference type="EMBL" id="UYYG01001151">
    <property type="protein sequence ID" value="VDN55167.1"/>
    <property type="molecule type" value="Genomic_DNA"/>
</dbReference>
<proteinExistence type="predicted"/>
<gene>
    <name evidence="1" type="ORF">DME_LOCUS5140</name>
</gene>
<evidence type="ECO:0000313" key="3">
    <source>
        <dbReference type="Proteomes" id="UP000274756"/>
    </source>
</evidence>
<evidence type="ECO:0000313" key="4">
    <source>
        <dbReference type="WBParaSite" id="DME_0000078001-mRNA-1"/>
    </source>
</evidence>
<reference evidence="4" key="1">
    <citation type="submission" date="2017-02" db="UniProtKB">
        <authorList>
            <consortium name="WormBaseParasite"/>
        </authorList>
    </citation>
    <scope>IDENTIFICATION</scope>
</reference>
<dbReference type="Proteomes" id="UP000274756">
    <property type="component" value="Unassembled WGS sequence"/>
</dbReference>
<dbReference type="Proteomes" id="UP000038040">
    <property type="component" value="Unplaced"/>
</dbReference>
<dbReference type="WBParaSite" id="DME_0000078001-mRNA-1">
    <property type="protein sequence ID" value="DME_0000078001-mRNA-1"/>
    <property type="gene ID" value="DME_0000078001"/>
</dbReference>
<dbReference type="Gene3D" id="2.30.30.140">
    <property type="match status" value="1"/>
</dbReference>
<accession>A0A0N4U292</accession>
<evidence type="ECO:0000313" key="1">
    <source>
        <dbReference type="EMBL" id="VDN55167.1"/>
    </source>
</evidence>
<keyword evidence="3" id="KW-1185">Reference proteome</keyword>
<dbReference type="STRING" id="318479.A0A0N4U292"/>
<sequence>FFPVGTEVSAKFKGAFCIARVKRLIKSIRCKVFEALSLIHSTNLHNLIAHRNLICGSLWIYSIHMDFNMPKS</sequence>
<evidence type="ECO:0000313" key="2">
    <source>
        <dbReference type="Proteomes" id="UP000038040"/>
    </source>
</evidence>
<name>A0A0N4U292_DRAME</name>
<dbReference type="OrthoDB" id="10068428at2759"/>
<dbReference type="AlphaFoldDB" id="A0A0N4U292"/>